<protein>
    <recommendedName>
        <fullName evidence="3">Zinc finger PHD-type domain-containing protein</fullName>
    </recommendedName>
</protein>
<evidence type="ECO:0000313" key="2">
    <source>
        <dbReference type="EMBL" id="PCG72230.1"/>
    </source>
</evidence>
<accession>A0A2A4JLE1</accession>
<dbReference type="InterPro" id="IPR011011">
    <property type="entry name" value="Znf_FYVE_PHD"/>
</dbReference>
<proteinExistence type="predicted"/>
<feature type="compositionally biased region" description="Basic and acidic residues" evidence="1">
    <location>
        <begin position="150"/>
        <end position="176"/>
    </location>
</feature>
<organism evidence="2">
    <name type="scientific">Heliothis virescens</name>
    <name type="common">Tobacco budworm moth</name>
    <dbReference type="NCBI Taxonomy" id="7102"/>
    <lineage>
        <taxon>Eukaryota</taxon>
        <taxon>Metazoa</taxon>
        <taxon>Ecdysozoa</taxon>
        <taxon>Arthropoda</taxon>
        <taxon>Hexapoda</taxon>
        <taxon>Insecta</taxon>
        <taxon>Pterygota</taxon>
        <taxon>Neoptera</taxon>
        <taxon>Endopterygota</taxon>
        <taxon>Lepidoptera</taxon>
        <taxon>Glossata</taxon>
        <taxon>Ditrysia</taxon>
        <taxon>Noctuoidea</taxon>
        <taxon>Noctuidae</taxon>
        <taxon>Heliothinae</taxon>
        <taxon>Heliothis</taxon>
    </lineage>
</organism>
<dbReference type="Gene3D" id="3.30.40.10">
    <property type="entry name" value="Zinc/RING finger domain, C3HC4 (zinc finger)"/>
    <property type="match status" value="1"/>
</dbReference>
<feature type="compositionally biased region" description="Basic residues" evidence="1">
    <location>
        <begin position="177"/>
        <end position="186"/>
    </location>
</feature>
<comment type="caution">
    <text evidence="2">The sequence shown here is derived from an EMBL/GenBank/DDBJ whole genome shotgun (WGS) entry which is preliminary data.</text>
</comment>
<gene>
    <name evidence="2" type="ORF">B5V51_1010</name>
</gene>
<reference evidence="2" key="1">
    <citation type="submission" date="2017-09" db="EMBL/GenBank/DDBJ databases">
        <title>Contemporary evolution of a Lepidopteran species, Heliothis virescens, in response to modern agricultural practices.</title>
        <authorList>
            <person name="Fritz M.L."/>
            <person name="Deyonke A.M."/>
            <person name="Papanicolaou A."/>
            <person name="Micinski S."/>
            <person name="Westbrook J."/>
            <person name="Gould F."/>
        </authorList>
    </citation>
    <scope>NUCLEOTIDE SEQUENCE [LARGE SCALE GENOMIC DNA]</scope>
    <source>
        <strain evidence="2">HvINT-</strain>
        <tissue evidence="2">Whole body</tissue>
    </source>
</reference>
<dbReference type="SUPFAM" id="SSF57903">
    <property type="entry name" value="FYVE/PHD zinc finger"/>
    <property type="match status" value="1"/>
</dbReference>
<feature type="region of interest" description="Disordered" evidence="1">
    <location>
        <begin position="129"/>
        <end position="230"/>
    </location>
</feature>
<dbReference type="STRING" id="7102.A0A2A4JLE1"/>
<feature type="compositionally biased region" description="Basic residues" evidence="1">
    <location>
        <begin position="193"/>
        <end position="202"/>
    </location>
</feature>
<sequence>MQSLDVSFMFPLKTFYAQEIENWLTNHPGRVVTHYQVGEIFGKPYAKACKIDTAVNGFRKTGIFPLNENIFCDSPNAPPSTDVNSTTSLVNVVSLPFNSTRPRTPTPLLELSNSSSPFIVPADVQPIPVVEPPSTSTRRGKAMVVTASPHKQEIIDVEKKRKENDERQQNATGKREAGKKRARNVKKNMTGSNKKKTKKPRKNLSSDEDTSDDEDPILVSTDEEDSDNDDAECPVCHKCFSEDKKGEKWIRCTKCFQWIHEDCAENPGPKFICAICLEN</sequence>
<evidence type="ECO:0000256" key="1">
    <source>
        <dbReference type="SAM" id="MobiDB-lite"/>
    </source>
</evidence>
<name>A0A2A4JLE1_HELVI</name>
<dbReference type="EMBL" id="NWSH01001179">
    <property type="protein sequence ID" value="PCG72230.1"/>
    <property type="molecule type" value="Genomic_DNA"/>
</dbReference>
<dbReference type="AlphaFoldDB" id="A0A2A4JLE1"/>
<dbReference type="InterPro" id="IPR013083">
    <property type="entry name" value="Znf_RING/FYVE/PHD"/>
</dbReference>
<feature type="compositionally biased region" description="Acidic residues" evidence="1">
    <location>
        <begin position="206"/>
        <end position="230"/>
    </location>
</feature>
<evidence type="ECO:0008006" key="3">
    <source>
        <dbReference type="Google" id="ProtNLM"/>
    </source>
</evidence>